<organism evidence="1 2">
    <name type="scientific">Delftia acidovorans (strain DSM 14801 / SPH-1)</name>
    <dbReference type="NCBI Taxonomy" id="398578"/>
    <lineage>
        <taxon>Bacteria</taxon>
        <taxon>Pseudomonadati</taxon>
        <taxon>Pseudomonadota</taxon>
        <taxon>Betaproteobacteria</taxon>
        <taxon>Burkholderiales</taxon>
        <taxon>Comamonadaceae</taxon>
        <taxon>Delftia</taxon>
    </lineage>
</organism>
<dbReference type="HOGENOM" id="CLU_2245533_0_0_4"/>
<keyword evidence="2" id="KW-1185">Reference proteome</keyword>
<evidence type="ECO:0000313" key="1">
    <source>
        <dbReference type="EMBL" id="ABX34584.1"/>
    </source>
</evidence>
<reference evidence="2" key="2">
    <citation type="submission" date="2007-11" db="EMBL/GenBank/DDBJ databases">
        <title>Complete sequence of Delftia acidovorans DSM 14801 / SPH-1.</title>
        <authorList>
            <person name="Copeland A."/>
            <person name="Lucas S."/>
            <person name="Lapidus A."/>
            <person name="Barry K."/>
            <person name="Glavina del Rio T."/>
            <person name="Dalin E."/>
            <person name="Tice H."/>
            <person name="Pitluck S."/>
            <person name="Lowry S."/>
            <person name="Clum A."/>
            <person name="Schmutz J."/>
            <person name="Larimer F."/>
            <person name="Land M."/>
            <person name="Hauser L."/>
            <person name="Kyrpides N."/>
            <person name="Kim E."/>
            <person name="Schleheck D."/>
            <person name="Richardson P."/>
        </authorList>
    </citation>
    <scope>NUCLEOTIDE SEQUENCE [LARGE SCALE GENOMIC DNA]</scope>
    <source>
        <strain evidence="2">DSM 14801 / SPH-1</strain>
    </source>
</reference>
<dbReference type="AlphaFoldDB" id="A9BYP1"/>
<dbReference type="KEGG" id="dac:Daci_1944"/>
<dbReference type="eggNOG" id="ENOG5033BMM">
    <property type="taxonomic scope" value="Bacteria"/>
</dbReference>
<protein>
    <submittedName>
        <fullName evidence="1">Uncharacterized protein</fullName>
    </submittedName>
</protein>
<gene>
    <name evidence="1" type="ordered locus">Daci_1944</name>
</gene>
<dbReference type="EMBL" id="CP000884">
    <property type="protein sequence ID" value="ABX34584.1"/>
    <property type="molecule type" value="Genomic_DNA"/>
</dbReference>
<accession>A9BYP1</accession>
<name>A9BYP1_DELAS</name>
<dbReference type="Proteomes" id="UP000000784">
    <property type="component" value="Chromosome"/>
</dbReference>
<proteinExistence type="predicted"/>
<reference evidence="1 2" key="1">
    <citation type="journal article" date="2004" name="Appl. Environ. Microbiol.">
        <title>Mineralization of individual congeners of linear alkylbenzenesulfonate by defined pairs of heterotrophic bacteria.</title>
        <authorList>
            <person name="Schleheck D."/>
            <person name="Knepper T.P."/>
            <person name="Fischer K."/>
            <person name="Cook A.M."/>
        </authorList>
    </citation>
    <scope>NUCLEOTIDE SEQUENCE [LARGE SCALE GENOMIC DNA]</scope>
    <source>
        <strain evidence="2">DSM 14801 / SPH-1</strain>
    </source>
</reference>
<sequence>MEQVPDERLQQRIYDANRAREVLENEAFSGAFVAIESEVIEEWKKSPARDAEGREKLWAYLQLLKKVRTHLESTMKDGQIAELDLNHNRSLRQRVKDGWDSLTE</sequence>
<dbReference type="STRING" id="398578.Daci_1944"/>
<evidence type="ECO:0000313" key="2">
    <source>
        <dbReference type="Proteomes" id="UP000000784"/>
    </source>
</evidence>